<proteinExistence type="predicted"/>
<dbReference type="NCBIfam" id="TIGR02560">
    <property type="entry name" value="HrpB4"/>
    <property type="match status" value="1"/>
</dbReference>
<comment type="caution">
    <text evidence="2">The sequence shown here is derived from an EMBL/GenBank/DDBJ whole genome shotgun (WGS) entry which is preliminary data.</text>
</comment>
<sequence>MDEARIDNAALWLQQWTATMSALAQSLDADRVAYWLGPVSAVSWERAPAQHRARVIQAWSGCSSMQVSALQPLANRLVMLAPDLLAKVLMSRALFSRVLALRRCIEREHLSWFEQCLGPAVLEHVRHRAASGTIVPLLPRDADQAAWVGDGWRRLAADGAWSDPCIAKVIALSLPLGAVQVAPVAADGESDAFLQALPTLLPELPCICG</sequence>
<dbReference type="OrthoDB" id="6007188at2"/>
<dbReference type="Proteomes" id="UP000237872">
    <property type="component" value="Unassembled WGS sequence"/>
</dbReference>
<reference evidence="2 3" key="1">
    <citation type="submission" date="2016-08" db="EMBL/GenBank/DDBJ databases">
        <authorList>
            <person name="Seilhamer J.J."/>
        </authorList>
    </citation>
    <scope>NUCLEOTIDE SEQUENCE [LARGE SCALE GENOMIC DNA]</scope>
    <source>
        <strain evidence="2 3">CFBP4690</strain>
    </source>
</reference>
<dbReference type="RefSeq" id="WP_104542052.1">
    <property type="nucleotide sequence ID" value="NZ_JBJGBS010000042.1"/>
</dbReference>
<dbReference type="Pfam" id="PF09502">
    <property type="entry name" value="HrpB4"/>
    <property type="match status" value="1"/>
</dbReference>
<evidence type="ECO:0000313" key="2">
    <source>
        <dbReference type="EMBL" id="PPU62030.1"/>
    </source>
</evidence>
<dbReference type="EMBL" id="MDEC01000021">
    <property type="protein sequence ID" value="PPU62030.1"/>
    <property type="molecule type" value="Genomic_DNA"/>
</dbReference>
<evidence type="ECO:0000313" key="4">
    <source>
        <dbReference type="Proteomes" id="UP001637990"/>
    </source>
</evidence>
<keyword evidence="4" id="KW-1185">Reference proteome</keyword>
<dbReference type="Proteomes" id="UP001637990">
    <property type="component" value="Unassembled WGS sequence"/>
</dbReference>
<name>A0A2S7CKE8_9XANT</name>
<dbReference type="InterPro" id="IPR013393">
    <property type="entry name" value="T3SS_HrpB4"/>
</dbReference>
<gene>
    <name evidence="1" type="ORF">ACI6Q5_10945</name>
    <name evidence="2" type="ORF">XcodCFBP4690_14995</name>
</gene>
<evidence type="ECO:0000313" key="1">
    <source>
        <dbReference type="EMBL" id="MFO3705483.1"/>
    </source>
</evidence>
<accession>A0A2S7CKE8</accession>
<reference evidence="1 4" key="2">
    <citation type="submission" date="2024-11" db="EMBL/GenBank/DDBJ databases">
        <title>Genome sequencing of Xanthomonas codiaei.</title>
        <authorList>
            <person name="Studholme D.J."/>
        </authorList>
    </citation>
    <scope>NUCLEOTIDE SEQUENCE [LARGE SCALE GENOMIC DNA]</scope>
    <source>
        <strain evidence="1 4">NCPPB 4350</strain>
    </source>
</reference>
<dbReference type="AlphaFoldDB" id="A0A2S7CKE8"/>
<dbReference type="EMBL" id="JBJGBS010000042">
    <property type="protein sequence ID" value="MFO3705483.1"/>
    <property type="molecule type" value="Genomic_DNA"/>
</dbReference>
<protein>
    <submittedName>
        <fullName evidence="2">Type III secretion protein HrpB4</fullName>
    </submittedName>
</protein>
<organism evidence="2 3">
    <name type="scientific">Xanthomonas codiaei</name>
    <dbReference type="NCBI Taxonomy" id="56463"/>
    <lineage>
        <taxon>Bacteria</taxon>
        <taxon>Pseudomonadati</taxon>
        <taxon>Pseudomonadota</taxon>
        <taxon>Gammaproteobacteria</taxon>
        <taxon>Lysobacterales</taxon>
        <taxon>Lysobacteraceae</taxon>
        <taxon>Xanthomonas</taxon>
    </lineage>
</organism>
<evidence type="ECO:0000313" key="3">
    <source>
        <dbReference type="Proteomes" id="UP000237872"/>
    </source>
</evidence>